<evidence type="ECO:0000256" key="1">
    <source>
        <dbReference type="ARBA" id="ARBA00004123"/>
    </source>
</evidence>
<dbReference type="Pfam" id="PF25780">
    <property type="entry name" value="TPR_IPO5"/>
    <property type="match status" value="1"/>
</dbReference>
<dbReference type="Gene3D" id="1.25.10.10">
    <property type="entry name" value="Leucine-rich Repeat Variant"/>
    <property type="match status" value="1"/>
</dbReference>
<name>A0A5J4W2K7_9EUKA</name>
<gene>
    <name evidence="10" type="ORF">EZS28_015338</name>
</gene>
<organism evidence="10 11">
    <name type="scientific">Streblomastix strix</name>
    <dbReference type="NCBI Taxonomy" id="222440"/>
    <lineage>
        <taxon>Eukaryota</taxon>
        <taxon>Metamonada</taxon>
        <taxon>Preaxostyla</taxon>
        <taxon>Oxymonadida</taxon>
        <taxon>Streblomastigidae</taxon>
        <taxon>Streblomastix</taxon>
    </lineage>
</organism>
<evidence type="ECO:0000256" key="5">
    <source>
        <dbReference type="ARBA" id="ARBA00022737"/>
    </source>
</evidence>
<dbReference type="OrthoDB" id="10263328at2759"/>
<proteinExistence type="predicted"/>
<dbReference type="PANTHER" id="PTHR10527">
    <property type="entry name" value="IMPORTIN BETA"/>
    <property type="match status" value="1"/>
</dbReference>
<keyword evidence="7" id="KW-0539">Nucleus</keyword>
<dbReference type="Proteomes" id="UP000324800">
    <property type="component" value="Unassembled WGS sequence"/>
</dbReference>
<keyword evidence="6" id="KW-0653">Protein transport</keyword>
<evidence type="ECO:0000256" key="2">
    <source>
        <dbReference type="ARBA" id="ARBA00004496"/>
    </source>
</evidence>
<evidence type="ECO:0000259" key="9">
    <source>
        <dbReference type="Pfam" id="PF25780"/>
    </source>
</evidence>
<evidence type="ECO:0000256" key="6">
    <source>
        <dbReference type="ARBA" id="ARBA00022927"/>
    </source>
</evidence>
<dbReference type="GO" id="GO:0006606">
    <property type="term" value="P:protein import into nucleus"/>
    <property type="evidence" value="ECO:0007669"/>
    <property type="project" value="InterPro"/>
</dbReference>
<evidence type="ECO:0000256" key="4">
    <source>
        <dbReference type="ARBA" id="ARBA00022490"/>
    </source>
</evidence>
<protein>
    <submittedName>
        <fullName evidence="10">Putative importin subunit beta-1</fullName>
    </submittedName>
</protein>
<dbReference type="SUPFAM" id="SSF48371">
    <property type="entry name" value="ARM repeat"/>
    <property type="match status" value="1"/>
</dbReference>
<comment type="caution">
    <text evidence="10">The sequence shown here is derived from an EMBL/GenBank/DDBJ whole genome shotgun (WGS) entry which is preliminary data.</text>
</comment>
<dbReference type="InterPro" id="IPR057672">
    <property type="entry name" value="TPR_IPO4/5"/>
</dbReference>
<accession>A0A5J4W2K7</accession>
<reference evidence="10 11" key="1">
    <citation type="submission" date="2019-03" db="EMBL/GenBank/DDBJ databases">
        <title>Single cell metagenomics reveals metabolic interactions within the superorganism composed of flagellate Streblomastix strix and complex community of Bacteroidetes bacteria on its surface.</title>
        <authorList>
            <person name="Treitli S.C."/>
            <person name="Kolisko M."/>
            <person name="Husnik F."/>
            <person name="Keeling P."/>
            <person name="Hampl V."/>
        </authorList>
    </citation>
    <scope>NUCLEOTIDE SEQUENCE [LARGE SCALE GENOMIC DNA]</scope>
    <source>
        <strain evidence="10">ST1C</strain>
    </source>
</reference>
<keyword evidence="3" id="KW-0813">Transport</keyword>
<dbReference type="InterPro" id="IPR016024">
    <property type="entry name" value="ARM-type_fold"/>
</dbReference>
<comment type="subcellular location">
    <subcellularLocation>
        <location evidence="2">Cytoplasm</location>
    </subcellularLocation>
    <subcellularLocation>
        <location evidence="1">Nucleus</location>
    </subcellularLocation>
</comment>
<evidence type="ECO:0000256" key="7">
    <source>
        <dbReference type="ARBA" id="ARBA00023242"/>
    </source>
</evidence>
<dbReference type="InterPro" id="IPR040122">
    <property type="entry name" value="Importin_beta"/>
</dbReference>
<dbReference type="AlphaFoldDB" id="A0A5J4W2K7"/>
<feature type="domain" description="IPO4/5-like TPR repeats" evidence="9">
    <location>
        <begin position="12"/>
        <end position="161"/>
    </location>
</feature>
<dbReference type="InterPro" id="IPR011989">
    <property type="entry name" value="ARM-like"/>
</dbReference>
<keyword evidence="5" id="KW-0677">Repeat</keyword>
<dbReference type="GO" id="GO:0005737">
    <property type="term" value="C:cytoplasm"/>
    <property type="evidence" value="ECO:0007669"/>
    <property type="project" value="UniProtKB-SubCell"/>
</dbReference>
<feature type="region of interest" description="Disordered" evidence="8">
    <location>
        <begin position="215"/>
        <end position="236"/>
    </location>
</feature>
<sequence length="236" mass="26994">MSQVREACAPAAQVISAIASIEIPIGKWDNIINILLGQIDQQQLLVKESILRCLGFICQDIPNSEYLEQHSNLILTAVVSGITNQESLQVRLAAMIALSNSLIFAKKNMDIQQERDYIMTVICQTIRNNEHEVKLHAYMCLILIAENYYRHLQPYMEEIYQITSAQLISAQQDGDSEEICLAIEFWSTICDREIDYKNQQIELWEKGCMEEEFKQNRSSKKAGPIRQAGPQKLQEV</sequence>
<keyword evidence="4" id="KW-0963">Cytoplasm</keyword>
<evidence type="ECO:0000256" key="8">
    <source>
        <dbReference type="SAM" id="MobiDB-lite"/>
    </source>
</evidence>
<evidence type="ECO:0000256" key="3">
    <source>
        <dbReference type="ARBA" id="ARBA00022448"/>
    </source>
</evidence>
<evidence type="ECO:0000313" key="11">
    <source>
        <dbReference type="Proteomes" id="UP000324800"/>
    </source>
</evidence>
<dbReference type="EMBL" id="SNRW01003705">
    <property type="protein sequence ID" value="KAA6389137.1"/>
    <property type="molecule type" value="Genomic_DNA"/>
</dbReference>
<evidence type="ECO:0000313" key="10">
    <source>
        <dbReference type="EMBL" id="KAA6389137.1"/>
    </source>
</evidence>